<organism evidence="11 12">
    <name type="scientific">Effusibacillus consociatus</name>
    <dbReference type="NCBI Taxonomy" id="1117041"/>
    <lineage>
        <taxon>Bacteria</taxon>
        <taxon>Bacillati</taxon>
        <taxon>Bacillota</taxon>
        <taxon>Bacilli</taxon>
        <taxon>Bacillales</taxon>
        <taxon>Alicyclobacillaceae</taxon>
        <taxon>Effusibacillus</taxon>
    </lineage>
</organism>
<dbReference type="RefSeq" id="WP_380023764.1">
    <property type="nucleotide sequence ID" value="NZ_JBHSHC010000011.1"/>
</dbReference>
<dbReference type="Pfam" id="PF03061">
    <property type="entry name" value="4HBT"/>
    <property type="match status" value="1"/>
</dbReference>
<sequence length="197" mass="21771">MLSVAGMNKKERQAALLQLLEKEPFVTDEDLAKQFDVSIQTIRLDRLALGIPELRERIKAVAETKQSELRSLEGTEVIGELIELTLNEIAISIFDIEPVHVFSKTRIVRGHHLFAQANSLAVAVIDADVVLTRTAKLRFVRPARLGERLVCKAVVTSNKSDRAQVEVTTRVGEDVIFSGEFVVVKLGIDSVIGGMEP</sequence>
<keyword evidence="5" id="KW-0443">Lipid metabolism</keyword>
<proteinExistence type="predicted"/>
<keyword evidence="6" id="KW-0238">DNA-binding</keyword>
<dbReference type="Pfam" id="PF08220">
    <property type="entry name" value="HTH_DeoR"/>
    <property type="match status" value="1"/>
</dbReference>
<keyword evidence="4" id="KW-0805">Transcription regulation</keyword>
<dbReference type="PIRSF" id="PIRSF037733">
    <property type="entry name" value="Transcription_factor_FapR"/>
    <property type="match status" value="1"/>
</dbReference>
<dbReference type="NCBIfam" id="NF003359">
    <property type="entry name" value="PRK04424.1"/>
    <property type="match status" value="1"/>
</dbReference>
<gene>
    <name evidence="11" type="primary">fapR</name>
    <name evidence="11" type="ORF">ACFO8Q_01335</name>
</gene>
<evidence type="ECO:0000259" key="10">
    <source>
        <dbReference type="Pfam" id="PF08220"/>
    </source>
</evidence>
<dbReference type="InterPro" id="IPR029069">
    <property type="entry name" value="HotDog_dom_sf"/>
</dbReference>
<dbReference type="Proteomes" id="UP001596002">
    <property type="component" value="Unassembled WGS sequence"/>
</dbReference>
<dbReference type="Gene3D" id="1.10.10.10">
    <property type="entry name" value="Winged helix-like DNA-binding domain superfamily/Winged helix DNA-binding domain"/>
    <property type="match status" value="1"/>
</dbReference>
<dbReference type="CDD" id="cd03440">
    <property type="entry name" value="hot_dog"/>
    <property type="match status" value="1"/>
</dbReference>
<evidence type="ECO:0000256" key="4">
    <source>
        <dbReference type="ARBA" id="ARBA00023015"/>
    </source>
</evidence>
<keyword evidence="8" id="KW-0804">Transcription</keyword>
<keyword evidence="12" id="KW-1185">Reference proteome</keyword>
<accession>A0ABV9PUX9</accession>
<evidence type="ECO:0000256" key="2">
    <source>
        <dbReference type="ARBA" id="ARBA00022516"/>
    </source>
</evidence>
<dbReference type="EMBL" id="JBHSHC010000011">
    <property type="protein sequence ID" value="MFC4766046.1"/>
    <property type="molecule type" value="Genomic_DNA"/>
</dbReference>
<evidence type="ECO:0000256" key="8">
    <source>
        <dbReference type="ARBA" id="ARBA00023163"/>
    </source>
</evidence>
<keyword evidence="1" id="KW-0678">Repressor</keyword>
<feature type="domain" description="Thioesterase" evidence="9">
    <location>
        <begin position="127"/>
        <end position="173"/>
    </location>
</feature>
<feature type="domain" description="HTH deoR-type" evidence="10">
    <location>
        <begin position="12"/>
        <end position="45"/>
    </location>
</feature>
<keyword evidence="7" id="KW-0275">Fatty acid biosynthesis</keyword>
<evidence type="ECO:0000256" key="1">
    <source>
        <dbReference type="ARBA" id="ARBA00022491"/>
    </source>
</evidence>
<protein>
    <submittedName>
        <fullName evidence="11">Transcription factor FapR</fullName>
    </submittedName>
</protein>
<dbReference type="Gene3D" id="3.10.129.10">
    <property type="entry name" value="Hotdog Thioesterase"/>
    <property type="match status" value="1"/>
</dbReference>
<evidence type="ECO:0000256" key="7">
    <source>
        <dbReference type="ARBA" id="ARBA00023160"/>
    </source>
</evidence>
<dbReference type="SUPFAM" id="SSF54637">
    <property type="entry name" value="Thioesterase/thiol ester dehydrase-isomerase"/>
    <property type="match status" value="1"/>
</dbReference>
<dbReference type="InterPro" id="IPR036388">
    <property type="entry name" value="WH-like_DNA-bd_sf"/>
</dbReference>
<evidence type="ECO:0000313" key="12">
    <source>
        <dbReference type="Proteomes" id="UP001596002"/>
    </source>
</evidence>
<evidence type="ECO:0000256" key="3">
    <source>
        <dbReference type="ARBA" id="ARBA00022832"/>
    </source>
</evidence>
<keyword evidence="2" id="KW-0444">Lipid biosynthesis</keyword>
<comment type="caution">
    <text evidence="11">The sequence shown here is derived from an EMBL/GenBank/DDBJ whole genome shotgun (WGS) entry which is preliminary data.</text>
</comment>
<dbReference type="InterPro" id="IPR001034">
    <property type="entry name" value="DeoR_HTH"/>
</dbReference>
<evidence type="ECO:0000313" key="11">
    <source>
        <dbReference type="EMBL" id="MFC4766046.1"/>
    </source>
</evidence>
<dbReference type="InterPro" id="IPR006683">
    <property type="entry name" value="Thioestr_dom"/>
</dbReference>
<evidence type="ECO:0000259" key="9">
    <source>
        <dbReference type="Pfam" id="PF03061"/>
    </source>
</evidence>
<evidence type="ECO:0000256" key="6">
    <source>
        <dbReference type="ARBA" id="ARBA00023125"/>
    </source>
</evidence>
<evidence type="ECO:0000256" key="5">
    <source>
        <dbReference type="ARBA" id="ARBA00023098"/>
    </source>
</evidence>
<reference evidence="12" key="1">
    <citation type="journal article" date="2019" name="Int. J. Syst. Evol. Microbiol.">
        <title>The Global Catalogue of Microorganisms (GCM) 10K type strain sequencing project: providing services to taxonomists for standard genome sequencing and annotation.</title>
        <authorList>
            <consortium name="The Broad Institute Genomics Platform"/>
            <consortium name="The Broad Institute Genome Sequencing Center for Infectious Disease"/>
            <person name="Wu L."/>
            <person name="Ma J."/>
        </authorList>
    </citation>
    <scope>NUCLEOTIDE SEQUENCE [LARGE SCALE GENOMIC DNA]</scope>
    <source>
        <strain evidence="12">WYCCWR 12678</strain>
    </source>
</reference>
<keyword evidence="3" id="KW-0276">Fatty acid metabolism</keyword>
<dbReference type="InterPro" id="IPR017275">
    <property type="entry name" value="Transcription_factor_FapR"/>
</dbReference>
<name>A0ABV9PUX9_9BACL</name>
<dbReference type="InterPro" id="IPR036390">
    <property type="entry name" value="WH_DNA-bd_sf"/>
</dbReference>
<dbReference type="SUPFAM" id="SSF46785">
    <property type="entry name" value="Winged helix' DNA-binding domain"/>
    <property type="match status" value="1"/>
</dbReference>